<feature type="region of interest" description="Disordered" evidence="2">
    <location>
        <begin position="509"/>
        <end position="536"/>
    </location>
</feature>
<dbReference type="SUPFAM" id="SSF53067">
    <property type="entry name" value="Actin-like ATPase domain"/>
    <property type="match status" value="2"/>
</dbReference>
<gene>
    <name evidence="3" type="ORF">QYS62_002359</name>
</gene>
<dbReference type="PANTHER" id="PTHR11937">
    <property type="entry name" value="ACTIN"/>
    <property type="match status" value="1"/>
</dbReference>
<dbReference type="Gene3D" id="3.90.640.10">
    <property type="entry name" value="Actin, Chain A, domain 4"/>
    <property type="match status" value="2"/>
</dbReference>
<accession>A0ABZ2WLA0</accession>
<keyword evidence="4" id="KW-1185">Reference proteome</keyword>
<dbReference type="SMART" id="SM00268">
    <property type="entry name" value="ACTIN"/>
    <property type="match status" value="1"/>
</dbReference>
<protein>
    <submittedName>
        <fullName evidence="3">Actin arp5</fullName>
    </submittedName>
</protein>
<reference evidence="3 4" key="1">
    <citation type="submission" date="2024-04" db="EMBL/GenBank/DDBJ databases">
        <title>Complete genome sequence of Fusarium acuminatum.</title>
        <authorList>
            <person name="Lan B."/>
        </authorList>
    </citation>
    <scope>NUCLEOTIDE SEQUENCE [LARGE SCALE GENOMIC DNA]</scope>
    <source>
        <strain evidence="3">1A</strain>
    </source>
</reference>
<dbReference type="Gene3D" id="2.30.36.70">
    <property type="entry name" value="Actin, Chain A, domain 2"/>
    <property type="match status" value="1"/>
</dbReference>
<dbReference type="InterPro" id="IPR043129">
    <property type="entry name" value="ATPase_NBD"/>
</dbReference>
<dbReference type="EMBL" id="CP151260">
    <property type="protein sequence ID" value="WZH41413.1"/>
    <property type="molecule type" value="Genomic_DNA"/>
</dbReference>
<dbReference type="Pfam" id="PF00022">
    <property type="entry name" value="Actin"/>
    <property type="match status" value="2"/>
</dbReference>
<comment type="similarity">
    <text evidence="1">Belongs to the actin family.</text>
</comment>
<name>A0ABZ2WLA0_9HYPO</name>
<evidence type="ECO:0000256" key="1">
    <source>
        <dbReference type="RuleBase" id="RU000487"/>
    </source>
</evidence>
<evidence type="ECO:0000313" key="3">
    <source>
        <dbReference type="EMBL" id="WZH41413.1"/>
    </source>
</evidence>
<sequence length="814" mass="92729">MAPSAIDEPAIKAPEQKTYPPAKIFPVKETRFENFIETSTDGRDRALKQSDGAAIVIDNGSSAVRAGWSFDSKPRFSIPPIMAKYRDRKLGKTFSFAGSDCYADTTARGHIRSAFEVGTGIVSNWDVMEHVLDYVFLKLGMNDADGAIDVPIVMTEAVANLPYSRKSMTEIIFECYGAPSLAYGIDSLFSYRHNKGKTGLVVSSSYTSTHVIPVYNSKALLGQATRLNWGGYHNAEYLLKLIRLKYPAFAGKLNVSQAEHMLRDHGYVSKDYDSEIASYLDWTGLEDRDIVMQYPFTEEVIVQKSEEELARIAERKKESGRRLQQQAAKMRLEKLMKKEQDLEYYKSVQRNITDATKKEIRRQLDSNDLKDENQLEKIIKDLDKAIKKARTKDVGGDPEEEQEQPNFDLLDIPDDQLDEAQIKQKRQQRLLKSNHEARARAKAEKEAEKARIIEEERADTERRENDLENWLDEKRQRRAEILQKMKERERLKQDLGNRKSLASQIRMKSIANLASDAPTKKRRRGGDDDNFGADDDDWGVYRQIAVGDNSDDEHEEEDLNSTLKSLEQDLLRYDPDFEYENTHDAQSDWSKSLLHAFMRGPRPFDPSSQAELNQIHLNVERIRVPEVVFRPSIAGVDQSGIIDIAGDILNQRLGSVPNRDDFLRDIFLTGGNTLFQNFDDRVRDGLRALLPADSPLAVRRAEDALLDAWKGAAGWAGSSAWKTAKISRAEYQEKGPEYLKVSHFRSYVDAVLLLICDRNTTWAIHTRKLCSDEARSQKRVALCTVDRDVILLLHVALIEGIFLAIKERMHAKNF</sequence>
<proteinExistence type="inferred from homology"/>
<feature type="compositionally biased region" description="Basic and acidic residues" evidence="2">
    <location>
        <begin position="433"/>
        <end position="448"/>
    </location>
</feature>
<organism evidence="3 4">
    <name type="scientific">Fusarium acuminatum</name>
    <dbReference type="NCBI Taxonomy" id="5515"/>
    <lineage>
        <taxon>Eukaryota</taxon>
        <taxon>Fungi</taxon>
        <taxon>Dikarya</taxon>
        <taxon>Ascomycota</taxon>
        <taxon>Pezizomycotina</taxon>
        <taxon>Sordariomycetes</taxon>
        <taxon>Hypocreomycetidae</taxon>
        <taxon>Hypocreales</taxon>
        <taxon>Nectriaceae</taxon>
        <taxon>Fusarium</taxon>
        <taxon>Fusarium tricinctum species complex</taxon>
    </lineage>
</organism>
<dbReference type="Proteomes" id="UP001489902">
    <property type="component" value="Chromosome 1"/>
</dbReference>
<dbReference type="InterPro" id="IPR004000">
    <property type="entry name" value="Actin"/>
</dbReference>
<feature type="region of interest" description="Disordered" evidence="2">
    <location>
        <begin position="427"/>
        <end position="448"/>
    </location>
</feature>
<evidence type="ECO:0000256" key="2">
    <source>
        <dbReference type="SAM" id="MobiDB-lite"/>
    </source>
</evidence>
<evidence type="ECO:0000313" key="4">
    <source>
        <dbReference type="Proteomes" id="UP001489902"/>
    </source>
</evidence>
<dbReference type="CDD" id="cd10211">
    <property type="entry name" value="ASKHA_NBD_Arp5"/>
    <property type="match status" value="1"/>
</dbReference>
<dbReference type="Gene3D" id="3.30.420.40">
    <property type="match status" value="4"/>
</dbReference>